<feature type="signal peptide" evidence="1">
    <location>
        <begin position="1"/>
        <end position="24"/>
    </location>
</feature>
<evidence type="ECO:0000313" key="2">
    <source>
        <dbReference type="EMBL" id="AAT92187.1"/>
    </source>
</evidence>
<keyword evidence="1" id="KW-0732">Signal</keyword>
<feature type="chain" id="PRO_5004271139" evidence="1">
    <location>
        <begin position="25"/>
        <end position="66"/>
    </location>
</feature>
<name>Q6B893_IXOPA</name>
<reference evidence="2" key="1">
    <citation type="journal article" date="2005" name="Insect Biochem. Mol. Biol.">
        <title>The transcriptome of the salivary glands of the female western black-legged tick Ixodes pacificus (Acari: Ixodidae).</title>
        <authorList>
            <person name="Francischetti I.M."/>
            <person name="My Pham V."/>
            <person name="Mans B.J."/>
            <person name="Andersen J.F."/>
            <person name="Mather T.N."/>
            <person name="Lane R.S."/>
            <person name="Ribeiro J.M."/>
        </authorList>
    </citation>
    <scope>NUCLEOTIDE SEQUENCE</scope>
    <source>
        <tissue evidence="2">Salivary gland</tissue>
    </source>
</reference>
<dbReference type="AlphaFoldDB" id="Q6B893"/>
<sequence>MRALAIVIISLLLLECFYFVECRARKPVVRYKPTPYCRQPCDTLKQCGPPCPKCPRRYWSSQVCEK</sequence>
<organism evidence="2">
    <name type="scientific">Ixodes pacificus</name>
    <name type="common">Western black-legged tick</name>
    <dbReference type="NCBI Taxonomy" id="29930"/>
    <lineage>
        <taxon>Eukaryota</taxon>
        <taxon>Metazoa</taxon>
        <taxon>Ecdysozoa</taxon>
        <taxon>Arthropoda</taxon>
        <taxon>Chelicerata</taxon>
        <taxon>Arachnida</taxon>
        <taxon>Acari</taxon>
        <taxon>Parasitiformes</taxon>
        <taxon>Ixodida</taxon>
        <taxon>Ixodoidea</taxon>
        <taxon>Ixodidae</taxon>
        <taxon>Ixodinae</taxon>
        <taxon>Ixodes</taxon>
    </lineage>
</organism>
<protein>
    <submittedName>
        <fullName evidence="2">Putative secreted peptide of 4.99 kDa</fullName>
    </submittedName>
</protein>
<proteinExistence type="evidence at transcript level"/>
<accession>Q6B893</accession>
<dbReference type="EMBL" id="AY674254">
    <property type="protein sequence ID" value="AAT92187.1"/>
    <property type="molecule type" value="mRNA"/>
</dbReference>
<evidence type="ECO:0000256" key="1">
    <source>
        <dbReference type="SAM" id="SignalP"/>
    </source>
</evidence>